<dbReference type="CDD" id="cd11296">
    <property type="entry name" value="O-FucT_like"/>
    <property type="match status" value="1"/>
</dbReference>
<dbReference type="STRING" id="1235802.C823_01206"/>
<dbReference type="HOGENOM" id="CLU_066004_0_0_9"/>
<dbReference type="Proteomes" id="UP000012589">
    <property type="component" value="Unassembled WGS sequence"/>
</dbReference>
<dbReference type="OrthoDB" id="2020207at2"/>
<feature type="domain" description="Alpha-(1,6)-fucosyltransferase N- and catalytic" evidence="1">
    <location>
        <begin position="145"/>
        <end position="292"/>
    </location>
</feature>
<evidence type="ECO:0000259" key="1">
    <source>
        <dbReference type="Pfam" id="PF19745"/>
    </source>
</evidence>
<dbReference type="GO" id="GO:0046921">
    <property type="term" value="F:alpha-(1-&gt;6)-fucosyltransferase activity"/>
    <property type="evidence" value="ECO:0007669"/>
    <property type="project" value="TreeGrafter"/>
</dbReference>
<dbReference type="AlphaFoldDB" id="N2B699"/>
<sequence length="328" mass="38974">MNFFQKLTTETTADINECLNLVPRCFGKKNKDKLIYYICEDNGDLGFFAMYRYWAEYLYFADICNYFPVIFAGNSFAYREEKSIHGTKNPFEYYFLQPSRIELNQVNLSNKVIYSNLSHRKIVELVFTGKISNYMYTQKYMETMSEIVKKYFKFNKFTWKFISDSIEKIDLHNKKILGVHIRGTDFRGCYNNHPIYVDAQDCFHVIDRLLDNKKYNKVFVATDDKRILTKFIAKYGNRMCYYKDVVRSDKNVSVAFRKEKRKYHKYRLGLEVIRDMYTLALCDGLVAGLSQVAVCAQMNKMAIGKVYEDLEIIDKGVYKNTRFFHKHR</sequence>
<keyword evidence="3" id="KW-1185">Reference proteome</keyword>
<dbReference type="Pfam" id="PF19745">
    <property type="entry name" value="FUT8_N_cat"/>
    <property type="match status" value="1"/>
</dbReference>
<dbReference type="eggNOG" id="ENOG5030K35">
    <property type="taxonomic scope" value="Bacteria"/>
</dbReference>
<gene>
    <name evidence="2" type="ORF">C823_01206</name>
</gene>
<reference evidence="2 3" key="1">
    <citation type="journal article" date="2014" name="Genome Announc.">
        <title>Draft genome sequences of the altered schaedler flora, a defined bacterial community from gnotobiotic mice.</title>
        <authorList>
            <person name="Wannemuehler M.J."/>
            <person name="Overstreet A.M."/>
            <person name="Ward D.V."/>
            <person name="Phillips G.J."/>
        </authorList>
    </citation>
    <scope>NUCLEOTIDE SEQUENCE [LARGE SCALE GENOMIC DNA]</scope>
    <source>
        <strain evidence="2 3">ASF492</strain>
    </source>
</reference>
<evidence type="ECO:0000313" key="2">
    <source>
        <dbReference type="EMBL" id="EMZ33925.1"/>
    </source>
</evidence>
<proteinExistence type="predicted"/>
<dbReference type="PANTHER" id="PTHR13132:SF29">
    <property type="entry name" value="ALPHA-(1,6)-FUCOSYLTRANSFERASE"/>
    <property type="match status" value="1"/>
</dbReference>
<accession>N2B699</accession>
<dbReference type="Gene3D" id="3.40.50.11350">
    <property type="match status" value="1"/>
</dbReference>
<dbReference type="PANTHER" id="PTHR13132">
    <property type="entry name" value="ALPHA- 1,6 -FUCOSYLTRANSFERASE"/>
    <property type="match status" value="1"/>
</dbReference>
<protein>
    <recommendedName>
        <fullName evidence="1">Alpha-(1,6)-fucosyltransferase N- and catalytic domain-containing protein</fullName>
    </recommendedName>
</protein>
<dbReference type="EMBL" id="AQFT01000038">
    <property type="protein sequence ID" value="EMZ33925.1"/>
    <property type="molecule type" value="Genomic_DNA"/>
</dbReference>
<comment type="caution">
    <text evidence="2">The sequence shown here is derived from an EMBL/GenBank/DDBJ whole genome shotgun (WGS) entry which is preliminary data.</text>
</comment>
<dbReference type="PATRIC" id="fig|1235802.3.peg.1292"/>
<name>N2B699_9FIRM</name>
<dbReference type="InterPro" id="IPR045573">
    <property type="entry name" value="Fut8_N_cat"/>
</dbReference>
<evidence type="ECO:0000313" key="3">
    <source>
        <dbReference type="Proteomes" id="UP000012589"/>
    </source>
</evidence>
<dbReference type="GO" id="GO:0006487">
    <property type="term" value="P:protein N-linked glycosylation"/>
    <property type="evidence" value="ECO:0007669"/>
    <property type="project" value="TreeGrafter"/>
</dbReference>
<organism evidence="2 3">
    <name type="scientific">Eubacterium plexicaudatum ASF492</name>
    <dbReference type="NCBI Taxonomy" id="1235802"/>
    <lineage>
        <taxon>Bacteria</taxon>
        <taxon>Bacillati</taxon>
        <taxon>Bacillota</taxon>
        <taxon>Clostridia</taxon>
        <taxon>Eubacteriales</taxon>
        <taxon>Eubacteriaceae</taxon>
        <taxon>Eubacterium</taxon>
    </lineage>
</organism>